<protein>
    <recommendedName>
        <fullName evidence="2">DUF6697 domain-containing protein</fullName>
    </recommendedName>
</protein>
<feature type="region of interest" description="Disordered" evidence="1">
    <location>
        <begin position="356"/>
        <end position="384"/>
    </location>
</feature>
<evidence type="ECO:0000313" key="5">
    <source>
        <dbReference type="Proteomes" id="UP001498398"/>
    </source>
</evidence>
<reference evidence="3 5" key="1">
    <citation type="submission" date="2024-01" db="EMBL/GenBank/DDBJ databases">
        <title>A draft genome for the cacao thread blight pathogen Marasmiellus scandens.</title>
        <authorList>
            <person name="Baruah I.K."/>
            <person name="Leung J."/>
            <person name="Bukari Y."/>
            <person name="Amoako-Attah I."/>
            <person name="Meinhardt L.W."/>
            <person name="Bailey B.A."/>
            <person name="Cohen S.P."/>
        </authorList>
    </citation>
    <scope>NUCLEOTIDE SEQUENCE [LARGE SCALE GENOMIC DNA]</scope>
    <source>
        <strain evidence="3 5">GH-19</strain>
    </source>
</reference>
<comment type="caution">
    <text evidence="3">The sequence shown here is derived from an EMBL/GenBank/DDBJ whole genome shotgun (WGS) entry which is preliminary data.</text>
</comment>
<evidence type="ECO:0000313" key="4">
    <source>
        <dbReference type="EMBL" id="KAK7459595.1"/>
    </source>
</evidence>
<evidence type="ECO:0000256" key="1">
    <source>
        <dbReference type="SAM" id="MobiDB-lite"/>
    </source>
</evidence>
<accession>A0ABR1J1T9</accession>
<proteinExistence type="predicted"/>
<dbReference type="EMBL" id="JBANRG010000016">
    <property type="protein sequence ID" value="KAK7459595.1"/>
    <property type="molecule type" value="Genomic_DNA"/>
</dbReference>
<organism evidence="3 5">
    <name type="scientific">Marasmiellus scandens</name>
    <dbReference type="NCBI Taxonomy" id="2682957"/>
    <lineage>
        <taxon>Eukaryota</taxon>
        <taxon>Fungi</taxon>
        <taxon>Dikarya</taxon>
        <taxon>Basidiomycota</taxon>
        <taxon>Agaricomycotina</taxon>
        <taxon>Agaricomycetes</taxon>
        <taxon>Agaricomycetidae</taxon>
        <taxon>Agaricales</taxon>
        <taxon>Marasmiineae</taxon>
        <taxon>Omphalotaceae</taxon>
        <taxon>Marasmiellus</taxon>
    </lineage>
</organism>
<evidence type="ECO:0000259" key="2">
    <source>
        <dbReference type="Pfam" id="PF20411"/>
    </source>
</evidence>
<evidence type="ECO:0000313" key="3">
    <source>
        <dbReference type="EMBL" id="KAK7445143.1"/>
    </source>
</evidence>
<dbReference type="EMBL" id="JBANRG010000048">
    <property type="protein sequence ID" value="KAK7445143.1"/>
    <property type="molecule type" value="Genomic_DNA"/>
</dbReference>
<gene>
    <name evidence="4" type="ORF">VKT23_009575</name>
    <name evidence="3" type="ORF">VKT23_015011</name>
</gene>
<dbReference type="InterPro" id="IPR046520">
    <property type="entry name" value="DUF6697"/>
</dbReference>
<feature type="domain" description="DUF6697" evidence="2">
    <location>
        <begin position="119"/>
        <end position="320"/>
    </location>
</feature>
<name>A0ABR1J1T9_9AGAR</name>
<dbReference type="Proteomes" id="UP001498398">
    <property type="component" value="Unassembled WGS sequence"/>
</dbReference>
<dbReference type="Pfam" id="PF20411">
    <property type="entry name" value="DUF6697"/>
    <property type="match status" value="1"/>
</dbReference>
<feature type="compositionally biased region" description="Basic and acidic residues" evidence="1">
    <location>
        <begin position="356"/>
        <end position="372"/>
    </location>
</feature>
<keyword evidence="5" id="KW-1185">Reference proteome</keyword>
<sequence>MSSNNEPRLSELETDPAVRKQFFETRIAPAKDAKGQPGEFVVKNSIPDIPVLIKKEYTEEENKAALEALRERQHDNLPLPKEEPSLDPGAVYDLTKDIPNHPLPTHYRDGTPVDANLAVSRKITTRVFGGNMQETFPNIGQEHLERHGYRKRFMYMNTSYNPYLPTRPGKPGLFFASQDFDRELRPVMEWEMGDCYAFSRIRENEWIFQGTHHITFGIGLTVDEWETLADNVKKTWIEGTLAHDWGRPIRLRVLLRNRPGSDREIDLEEYQKLLDDKKKDYKRVPYGQVAEAFARGEEWIVAWKMRCIDFDPVFHRLIADACPKSKSKTKKEAKVKKEGIEAKVKKEGIEAKVKKEEREIDVKQEQEEEKAKGMKRSRKEMESGGEIKYNSSLKDFEHVLLKVLM</sequence>